<dbReference type="CDD" id="cd01650">
    <property type="entry name" value="RT_nLTR_like"/>
    <property type="match status" value="1"/>
</dbReference>
<dbReference type="PANTHER" id="PTHR19446">
    <property type="entry name" value="REVERSE TRANSCRIPTASES"/>
    <property type="match status" value="1"/>
</dbReference>
<dbReference type="InterPro" id="IPR000477">
    <property type="entry name" value="RT_dom"/>
</dbReference>
<organism evidence="2 3">
    <name type="scientific">Aegilops tauschii subsp. strangulata</name>
    <name type="common">Goatgrass</name>
    <dbReference type="NCBI Taxonomy" id="200361"/>
    <lineage>
        <taxon>Eukaryota</taxon>
        <taxon>Viridiplantae</taxon>
        <taxon>Streptophyta</taxon>
        <taxon>Embryophyta</taxon>
        <taxon>Tracheophyta</taxon>
        <taxon>Spermatophyta</taxon>
        <taxon>Magnoliopsida</taxon>
        <taxon>Liliopsida</taxon>
        <taxon>Poales</taxon>
        <taxon>Poaceae</taxon>
        <taxon>BOP clade</taxon>
        <taxon>Pooideae</taxon>
        <taxon>Triticodae</taxon>
        <taxon>Triticeae</taxon>
        <taxon>Triticinae</taxon>
        <taxon>Aegilops</taxon>
    </lineage>
</organism>
<keyword evidence="3" id="KW-1185">Reference proteome</keyword>
<reference evidence="3" key="1">
    <citation type="journal article" date="2014" name="Science">
        <title>Ancient hybridizations among the ancestral genomes of bread wheat.</title>
        <authorList>
            <consortium name="International Wheat Genome Sequencing Consortium,"/>
            <person name="Marcussen T."/>
            <person name="Sandve S.R."/>
            <person name="Heier L."/>
            <person name="Spannagl M."/>
            <person name="Pfeifer M."/>
            <person name="Jakobsen K.S."/>
            <person name="Wulff B.B."/>
            <person name="Steuernagel B."/>
            <person name="Mayer K.F."/>
            <person name="Olsen O.A."/>
        </authorList>
    </citation>
    <scope>NUCLEOTIDE SEQUENCE [LARGE SCALE GENOMIC DNA]</scope>
    <source>
        <strain evidence="3">cv. AL8/78</strain>
    </source>
</reference>
<proteinExistence type="predicted"/>
<feature type="domain" description="Reverse transcriptase" evidence="1">
    <location>
        <begin position="71"/>
        <end position="229"/>
    </location>
</feature>
<dbReference type="InterPro" id="IPR043502">
    <property type="entry name" value="DNA/RNA_pol_sf"/>
</dbReference>
<evidence type="ECO:0000259" key="1">
    <source>
        <dbReference type="PROSITE" id="PS50878"/>
    </source>
</evidence>
<dbReference type="AlphaFoldDB" id="A0A452Y3J1"/>
<dbReference type="PROSITE" id="PS50878">
    <property type="entry name" value="RT_POL"/>
    <property type="match status" value="1"/>
</dbReference>
<dbReference type="EnsemblPlants" id="AET1Gv20276500.1">
    <property type="protein sequence ID" value="AET1Gv20276500.1"/>
    <property type="gene ID" value="AET1Gv20276500"/>
</dbReference>
<reference evidence="3" key="2">
    <citation type="journal article" date="2017" name="Nat. Plants">
        <title>The Aegilops tauschii genome reveals multiple impacts of transposons.</title>
        <authorList>
            <person name="Zhao G."/>
            <person name="Zou C."/>
            <person name="Li K."/>
            <person name="Wang K."/>
            <person name="Li T."/>
            <person name="Gao L."/>
            <person name="Zhang X."/>
            <person name="Wang H."/>
            <person name="Yang Z."/>
            <person name="Liu X."/>
            <person name="Jiang W."/>
            <person name="Mao L."/>
            <person name="Kong X."/>
            <person name="Jiao Y."/>
            <person name="Jia J."/>
        </authorList>
    </citation>
    <scope>NUCLEOTIDE SEQUENCE [LARGE SCALE GENOMIC DNA]</scope>
    <source>
        <strain evidence="3">cv. AL8/78</strain>
    </source>
</reference>
<evidence type="ECO:0000313" key="2">
    <source>
        <dbReference type="EnsemblPlants" id="AET1Gv20276500.1"/>
    </source>
</evidence>
<reference evidence="2" key="4">
    <citation type="submission" date="2019-03" db="UniProtKB">
        <authorList>
            <consortium name="EnsemblPlants"/>
        </authorList>
    </citation>
    <scope>IDENTIFICATION</scope>
</reference>
<name>A0A452Y3J1_AEGTS</name>
<dbReference type="SUPFAM" id="SSF56672">
    <property type="entry name" value="DNA/RNA polymerases"/>
    <property type="match status" value="1"/>
</dbReference>
<dbReference type="STRING" id="200361.A0A452Y3J1"/>
<evidence type="ECO:0000313" key="3">
    <source>
        <dbReference type="Proteomes" id="UP000015105"/>
    </source>
</evidence>
<reference evidence="2" key="5">
    <citation type="journal article" date="2021" name="G3 (Bethesda)">
        <title>Aegilops tauschii genome assembly Aet v5.0 features greater sequence contiguity and improved annotation.</title>
        <authorList>
            <person name="Wang L."/>
            <person name="Zhu T."/>
            <person name="Rodriguez J.C."/>
            <person name="Deal K.R."/>
            <person name="Dubcovsky J."/>
            <person name="McGuire P.E."/>
            <person name="Lux T."/>
            <person name="Spannagl M."/>
            <person name="Mayer K.F.X."/>
            <person name="Baldrich P."/>
            <person name="Meyers B.C."/>
            <person name="Huo N."/>
            <person name="Gu Y.Q."/>
            <person name="Zhou H."/>
            <person name="Devos K.M."/>
            <person name="Bennetzen J.L."/>
            <person name="Unver T."/>
            <person name="Budak H."/>
            <person name="Gulick P.J."/>
            <person name="Galiba G."/>
            <person name="Kalapos B."/>
            <person name="Nelson D.R."/>
            <person name="Li P."/>
            <person name="You F.M."/>
            <person name="Luo M.C."/>
            <person name="Dvorak J."/>
        </authorList>
    </citation>
    <scope>NUCLEOTIDE SEQUENCE [LARGE SCALE GENOMIC DNA]</scope>
    <source>
        <strain evidence="2">cv. AL8/78</strain>
    </source>
</reference>
<sequence length="229" mass="26252">TCNLDFNWEELNVQPVDLHTLDDTITEEEVWNAIKEMPSGKAPGPDGFTGIFFKKCWAIVKPDIMRVIHRFDSLHTSNLQWLNSANVVLLPKKDGAEGISDYRPISLIHAIAKIIAKVLSLRLAPHMDALISNAQSAFIKKRSIHDNFMYVRNFARRLHKRKTPALLFKLDIRKAFDSVKWEFILDLLQRRGFPSKFRDWIAALLCSSSSRFLLNGLPGPPIYHGRGFR</sequence>
<accession>A0A452Y3J1</accession>
<dbReference type="Gramene" id="AET1Gv20276500.1">
    <property type="protein sequence ID" value="AET1Gv20276500.1"/>
    <property type="gene ID" value="AET1Gv20276500"/>
</dbReference>
<protein>
    <recommendedName>
        <fullName evidence="1">Reverse transcriptase domain-containing protein</fullName>
    </recommendedName>
</protein>
<dbReference type="Pfam" id="PF00078">
    <property type="entry name" value="RVT_1"/>
    <property type="match status" value="1"/>
</dbReference>
<dbReference type="Proteomes" id="UP000015105">
    <property type="component" value="Chromosome 1D"/>
</dbReference>
<reference evidence="2" key="3">
    <citation type="journal article" date="2017" name="Nature">
        <title>Genome sequence of the progenitor of the wheat D genome Aegilops tauschii.</title>
        <authorList>
            <person name="Luo M.C."/>
            <person name="Gu Y.Q."/>
            <person name="Puiu D."/>
            <person name="Wang H."/>
            <person name="Twardziok S.O."/>
            <person name="Deal K.R."/>
            <person name="Huo N."/>
            <person name="Zhu T."/>
            <person name="Wang L."/>
            <person name="Wang Y."/>
            <person name="McGuire P.E."/>
            <person name="Liu S."/>
            <person name="Long H."/>
            <person name="Ramasamy R.K."/>
            <person name="Rodriguez J.C."/>
            <person name="Van S.L."/>
            <person name="Yuan L."/>
            <person name="Wang Z."/>
            <person name="Xia Z."/>
            <person name="Xiao L."/>
            <person name="Anderson O.D."/>
            <person name="Ouyang S."/>
            <person name="Liang Y."/>
            <person name="Zimin A.V."/>
            <person name="Pertea G."/>
            <person name="Qi P."/>
            <person name="Bennetzen J.L."/>
            <person name="Dai X."/>
            <person name="Dawson M.W."/>
            <person name="Muller H.G."/>
            <person name="Kugler K."/>
            <person name="Rivarola-Duarte L."/>
            <person name="Spannagl M."/>
            <person name="Mayer K.F.X."/>
            <person name="Lu F.H."/>
            <person name="Bevan M.W."/>
            <person name="Leroy P."/>
            <person name="Li P."/>
            <person name="You F.M."/>
            <person name="Sun Q."/>
            <person name="Liu Z."/>
            <person name="Lyons E."/>
            <person name="Wicker T."/>
            <person name="Salzberg S.L."/>
            <person name="Devos K.M."/>
            <person name="Dvorak J."/>
        </authorList>
    </citation>
    <scope>NUCLEOTIDE SEQUENCE [LARGE SCALE GENOMIC DNA]</scope>
    <source>
        <strain evidence="2">cv. AL8/78</strain>
    </source>
</reference>